<organism evidence="4">
    <name type="scientific">Enterobius vermicularis</name>
    <name type="common">Human pinworm</name>
    <dbReference type="NCBI Taxonomy" id="51028"/>
    <lineage>
        <taxon>Eukaryota</taxon>
        <taxon>Metazoa</taxon>
        <taxon>Ecdysozoa</taxon>
        <taxon>Nematoda</taxon>
        <taxon>Chromadorea</taxon>
        <taxon>Rhabditida</taxon>
        <taxon>Spirurina</taxon>
        <taxon>Oxyuridomorpha</taxon>
        <taxon>Oxyuroidea</taxon>
        <taxon>Oxyuridae</taxon>
        <taxon>Enterobius</taxon>
    </lineage>
</organism>
<dbReference type="AlphaFoldDB" id="A0A0N4VNX9"/>
<evidence type="ECO:0000256" key="1">
    <source>
        <dbReference type="SAM" id="MobiDB-lite"/>
    </source>
</evidence>
<evidence type="ECO:0000313" key="2">
    <source>
        <dbReference type="EMBL" id="VDD97124.1"/>
    </source>
</evidence>
<dbReference type="WBParaSite" id="EVEC_0001270201-mRNA-1">
    <property type="protein sequence ID" value="EVEC_0001270201-mRNA-1"/>
    <property type="gene ID" value="EVEC_0001270201"/>
</dbReference>
<evidence type="ECO:0000313" key="3">
    <source>
        <dbReference type="Proteomes" id="UP000274131"/>
    </source>
</evidence>
<gene>
    <name evidence="2" type="ORF">EVEC_LOCUS11875</name>
</gene>
<dbReference type="Proteomes" id="UP000274131">
    <property type="component" value="Unassembled WGS sequence"/>
</dbReference>
<dbReference type="EMBL" id="UXUI01012879">
    <property type="protein sequence ID" value="VDD97124.1"/>
    <property type="molecule type" value="Genomic_DNA"/>
</dbReference>
<reference evidence="4" key="1">
    <citation type="submission" date="2017-02" db="UniProtKB">
        <authorList>
            <consortium name="WormBaseParasite"/>
        </authorList>
    </citation>
    <scope>IDENTIFICATION</scope>
</reference>
<accession>A0A0N4VNX9</accession>
<feature type="compositionally biased region" description="Polar residues" evidence="1">
    <location>
        <begin position="174"/>
        <end position="189"/>
    </location>
</feature>
<protein>
    <submittedName>
        <fullName evidence="2 4">Uncharacterized protein</fullName>
    </submittedName>
</protein>
<feature type="region of interest" description="Disordered" evidence="1">
    <location>
        <begin position="160"/>
        <end position="206"/>
    </location>
</feature>
<keyword evidence="3" id="KW-1185">Reference proteome</keyword>
<feature type="compositionally biased region" description="Basic and acidic residues" evidence="1">
    <location>
        <begin position="1"/>
        <end position="10"/>
    </location>
</feature>
<sequence length="221" mass="23126">MNLKKQEKPPALENSSDIRPPLLQFPSTNTSAPTHQIKIIQNSVMSDNASAQVPTSTLDPASALTAQSLNTTAESSNTTESAAAVVENLHLGQNTECAPDLEHLEHTEAPSVPVTASLSATESKQAAEKIAEAEPNTAAEISTVSQSAPAANAAVERFATKDHPDLSAEPAGSNIPSKSDSALSNNTKAEPSKLVEKPTATAKNDEGTDFSIIFSKLLQPY</sequence>
<name>A0A0N4VNX9_ENTVE</name>
<proteinExistence type="predicted"/>
<reference evidence="2 3" key="2">
    <citation type="submission" date="2018-10" db="EMBL/GenBank/DDBJ databases">
        <authorList>
            <consortium name="Pathogen Informatics"/>
        </authorList>
    </citation>
    <scope>NUCLEOTIDE SEQUENCE [LARGE SCALE GENOMIC DNA]</scope>
</reference>
<feature type="region of interest" description="Disordered" evidence="1">
    <location>
        <begin position="1"/>
        <end position="32"/>
    </location>
</feature>
<evidence type="ECO:0000313" key="4">
    <source>
        <dbReference type="WBParaSite" id="EVEC_0001270201-mRNA-1"/>
    </source>
</evidence>